<evidence type="ECO:0000313" key="2">
    <source>
        <dbReference type="Proteomes" id="UP000017836"/>
    </source>
</evidence>
<dbReference type="EMBL" id="KI396338">
    <property type="protein sequence ID" value="ERM97442.1"/>
    <property type="molecule type" value="Genomic_DNA"/>
</dbReference>
<organism evidence="1 2">
    <name type="scientific">Amborella trichopoda</name>
    <dbReference type="NCBI Taxonomy" id="13333"/>
    <lineage>
        <taxon>Eukaryota</taxon>
        <taxon>Viridiplantae</taxon>
        <taxon>Streptophyta</taxon>
        <taxon>Embryophyta</taxon>
        <taxon>Tracheophyta</taxon>
        <taxon>Spermatophyta</taxon>
        <taxon>Magnoliopsida</taxon>
        <taxon>Amborellales</taxon>
        <taxon>Amborellaceae</taxon>
        <taxon>Amborella</taxon>
    </lineage>
</organism>
<evidence type="ECO:0000313" key="1">
    <source>
        <dbReference type="EMBL" id="ERM97442.1"/>
    </source>
</evidence>
<proteinExistence type="predicted"/>
<protein>
    <submittedName>
        <fullName evidence="1">Uncharacterized protein</fullName>
    </submittedName>
</protein>
<reference evidence="2" key="1">
    <citation type="journal article" date="2013" name="Science">
        <title>The Amborella genome and the evolution of flowering plants.</title>
        <authorList>
            <consortium name="Amborella Genome Project"/>
        </authorList>
    </citation>
    <scope>NUCLEOTIDE SEQUENCE [LARGE SCALE GENOMIC DNA]</scope>
</reference>
<name>W1NNN9_AMBTC</name>
<dbReference type="HOGENOM" id="CLU_2545683_0_0_1"/>
<accession>W1NNN9</accession>
<dbReference type="AlphaFoldDB" id="W1NNN9"/>
<keyword evidence="2" id="KW-1185">Reference proteome</keyword>
<gene>
    <name evidence="1" type="ORF">AMTR_s00124p00049140</name>
</gene>
<dbReference type="Proteomes" id="UP000017836">
    <property type="component" value="Unassembled WGS sequence"/>
</dbReference>
<sequence length="83" mass="9143">MSASRQLPRRLGSSIGIQAAVSTFRQSSHCLGRHPGIKASGSAAVSTFMQLSRHLGSHLSILAAVLMREIMERKREKEEGKRR</sequence>
<dbReference type="Gramene" id="ERM97442">
    <property type="protein sequence ID" value="ERM97442"/>
    <property type="gene ID" value="AMTR_s00124p00049140"/>
</dbReference>